<evidence type="ECO:0000256" key="2">
    <source>
        <dbReference type="SAM" id="SignalP"/>
    </source>
</evidence>
<comment type="caution">
    <text evidence="3">The sequence shown here is derived from an EMBL/GenBank/DDBJ whole genome shotgun (WGS) entry which is preliminary data.</text>
</comment>
<evidence type="ECO:0008006" key="5">
    <source>
        <dbReference type="Google" id="ProtNLM"/>
    </source>
</evidence>
<dbReference type="InterPro" id="IPR036249">
    <property type="entry name" value="Thioredoxin-like_sf"/>
</dbReference>
<dbReference type="SUPFAM" id="SSF52833">
    <property type="entry name" value="Thioredoxin-like"/>
    <property type="match status" value="1"/>
</dbReference>
<sequence>MLRKICLLLSILLVLATAEKKDLTEYVSDEGIKCRQDTPAMTIGDEFIGYRENLAHFQEKYEVFILGISDSSCDICCGGEIILEQITELFRNESLLYNNANIPIVRLDVQKHGEMLQGSGIMLDYLPRLFLYFKGKYYLYNEEDNLNLFVHFINRVTSPVVDLTSNEQVERFIDTTKEFVESDSFYKREYRFIKEKFEKIPKVTRVIGLFSDSTKYDDQISNLTKVAEELAERTDLRIGIVTDHQLVALYKKQKGPFWFSENSTNSIVVFREQSDIEKKNRFFSVEDENYDLKSWISFSSLDEVEELNKYTAMILQDIQMPIFLALLPEKWEDDKQSVELMNNLKSCAHHFPQIMYTYTNSSEDYFLRDRLTIVWKDLPAMGLLNNDGMMPVNFPRSQPFSLGNLKSFFGHFINGTIHTPRFTLPDVNTDFSLNMPHASQIDMSGKLPENGIDKLLKEDLDKDRVVLLYNSTTKFYENDKATFLLELSAYLFNDTGVDSVELYYMDINQGELPEELKNNRIIPHFQLLPAKATDKKDFHSELGKNIEDLLLFIRDNAKNDVSKAFDGLGWEDRGKDSQPSQGASSEESTQAYEDDSEKKEDL</sequence>
<dbReference type="Gene3D" id="3.40.30.10">
    <property type="entry name" value="Glutaredoxin"/>
    <property type="match status" value="1"/>
</dbReference>
<feature type="region of interest" description="Disordered" evidence="1">
    <location>
        <begin position="566"/>
        <end position="602"/>
    </location>
</feature>
<reference evidence="3" key="1">
    <citation type="submission" date="2023-07" db="EMBL/GenBank/DDBJ databases">
        <authorList>
            <consortium name="AG Swart"/>
            <person name="Singh M."/>
            <person name="Singh A."/>
            <person name="Seah K."/>
            <person name="Emmerich C."/>
        </authorList>
    </citation>
    <scope>NUCLEOTIDE SEQUENCE</scope>
    <source>
        <strain evidence="3">DP1</strain>
    </source>
</reference>
<dbReference type="Pfam" id="PF13848">
    <property type="entry name" value="Thioredoxin_6"/>
    <property type="match status" value="1"/>
</dbReference>
<feature type="signal peptide" evidence="2">
    <location>
        <begin position="1"/>
        <end position="18"/>
    </location>
</feature>
<dbReference type="AlphaFoldDB" id="A0AAD1U7W1"/>
<feature type="compositionally biased region" description="Polar residues" evidence="1">
    <location>
        <begin position="577"/>
        <end position="591"/>
    </location>
</feature>
<evidence type="ECO:0000313" key="3">
    <source>
        <dbReference type="EMBL" id="CAI2362257.1"/>
    </source>
</evidence>
<evidence type="ECO:0000256" key="1">
    <source>
        <dbReference type="SAM" id="MobiDB-lite"/>
    </source>
</evidence>
<evidence type="ECO:0000313" key="4">
    <source>
        <dbReference type="Proteomes" id="UP001295684"/>
    </source>
</evidence>
<organism evidence="3 4">
    <name type="scientific">Euplotes crassus</name>
    <dbReference type="NCBI Taxonomy" id="5936"/>
    <lineage>
        <taxon>Eukaryota</taxon>
        <taxon>Sar</taxon>
        <taxon>Alveolata</taxon>
        <taxon>Ciliophora</taxon>
        <taxon>Intramacronucleata</taxon>
        <taxon>Spirotrichea</taxon>
        <taxon>Hypotrichia</taxon>
        <taxon>Euplotida</taxon>
        <taxon>Euplotidae</taxon>
        <taxon>Moneuplotes</taxon>
    </lineage>
</organism>
<proteinExistence type="predicted"/>
<accession>A0AAD1U7W1</accession>
<gene>
    <name evidence="3" type="ORF">ECRASSUSDP1_LOCUS3579</name>
</gene>
<protein>
    <recommendedName>
        <fullName evidence="5">Thioredoxin domain-containing protein</fullName>
    </recommendedName>
</protein>
<keyword evidence="2" id="KW-0732">Signal</keyword>
<dbReference type="EMBL" id="CAMPGE010003422">
    <property type="protein sequence ID" value="CAI2362257.1"/>
    <property type="molecule type" value="Genomic_DNA"/>
</dbReference>
<keyword evidence="4" id="KW-1185">Reference proteome</keyword>
<dbReference type="Proteomes" id="UP001295684">
    <property type="component" value="Unassembled WGS sequence"/>
</dbReference>
<feature type="chain" id="PRO_5041979740" description="Thioredoxin domain-containing protein" evidence="2">
    <location>
        <begin position="19"/>
        <end position="602"/>
    </location>
</feature>
<name>A0AAD1U7W1_EUPCR</name>